<dbReference type="InterPro" id="IPR050595">
    <property type="entry name" value="Bact_response_regulator"/>
</dbReference>
<proteinExistence type="predicted"/>
<dbReference type="InterPro" id="IPR011006">
    <property type="entry name" value="CheY-like_superfamily"/>
</dbReference>
<dbReference type="PANTHER" id="PTHR44591">
    <property type="entry name" value="STRESS RESPONSE REGULATOR PROTEIN 1"/>
    <property type="match status" value="1"/>
</dbReference>
<dbReference type="Proteomes" id="UP000732193">
    <property type="component" value="Unassembled WGS sequence"/>
</dbReference>
<dbReference type="EMBL" id="JAFBRM010000003">
    <property type="protein sequence ID" value="MBM1714435.1"/>
    <property type="molecule type" value="Genomic_DNA"/>
</dbReference>
<evidence type="ECO:0000313" key="5">
    <source>
        <dbReference type="EMBL" id="MBM1714435.1"/>
    </source>
</evidence>
<keyword evidence="1 2" id="KW-0597">Phosphoprotein</keyword>
<dbReference type="SUPFAM" id="SSF52172">
    <property type="entry name" value="CheY-like"/>
    <property type="match status" value="1"/>
</dbReference>
<dbReference type="Gene3D" id="3.40.50.2300">
    <property type="match status" value="1"/>
</dbReference>
<evidence type="ECO:0000313" key="6">
    <source>
        <dbReference type="Proteomes" id="UP000732193"/>
    </source>
</evidence>
<evidence type="ECO:0000259" key="4">
    <source>
        <dbReference type="PROSITE" id="PS50110"/>
    </source>
</evidence>
<dbReference type="SMART" id="SM00448">
    <property type="entry name" value="REC"/>
    <property type="match status" value="1"/>
</dbReference>
<evidence type="ECO:0000256" key="2">
    <source>
        <dbReference type="PROSITE-ProRule" id="PRU00169"/>
    </source>
</evidence>
<feature type="domain" description="Response regulatory" evidence="4">
    <location>
        <begin position="22"/>
        <end position="140"/>
    </location>
</feature>
<feature type="modified residue" description="4-aspartylphosphate" evidence="2">
    <location>
        <position position="73"/>
    </location>
</feature>
<evidence type="ECO:0000256" key="3">
    <source>
        <dbReference type="SAM" id="MobiDB-lite"/>
    </source>
</evidence>
<dbReference type="GO" id="GO:0000160">
    <property type="term" value="P:phosphorelay signal transduction system"/>
    <property type="evidence" value="ECO:0007669"/>
    <property type="project" value="InterPro"/>
</dbReference>
<dbReference type="InterPro" id="IPR001789">
    <property type="entry name" value="Sig_transdc_resp-reg_receiver"/>
</dbReference>
<sequence>MPAFQTSPVSPFKPVGTRTSLKVLILDDERFDRHRLARLCSGLEFACTVSNATSLTEFRNQLDQTTFGLILLDYSLPDGTGLDALDMMHLCARNMNTPALMVSGLAESGIVDRAEAAGCCGFLEKDALSSDAFARAVKDALVMTVPLSPASAKHFDAEEVAQLLTRAVAHSAQDIKPMVSRLMRHMRNLRAQNALNDCPATDAAEQNCLSLWSFLIEMERQDGATLLAHFTDAAGTAKRAQSEPKSNRPPSPFSSGPH</sequence>
<organism evidence="5 6">
    <name type="scientific">Sulfitobacter geojensis</name>
    <dbReference type="NCBI Taxonomy" id="1342299"/>
    <lineage>
        <taxon>Bacteria</taxon>
        <taxon>Pseudomonadati</taxon>
        <taxon>Pseudomonadota</taxon>
        <taxon>Alphaproteobacteria</taxon>
        <taxon>Rhodobacterales</taxon>
        <taxon>Roseobacteraceae</taxon>
        <taxon>Sulfitobacter</taxon>
    </lineage>
</organism>
<gene>
    <name evidence="5" type="ORF">JQV55_12770</name>
</gene>
<dbReference type="RefSeq" id="WP_203242557.1">
    <property type="nucleotide sequence ID" value="NZ_JAFBRH010000003.1"/>
</dbReference>
<evidence type="ECO:0000256" key="1">
    <source>
        <dbReference type="ARBA" id="ARBA00022553"/>
    </source>
</evidence>
<reference evidence="5 6" key="1">
    <citation type="submission" date="2021-01" db="EMBL/GenBank/DDBJ databases">
        <title>Diatom-associated Roseobacters Show Island Model of Population Structure.</title>
        <authorList>
            <person name="Qu L."/>
            <person name="Feng X."/>
            <person name="Chen Y."/>
            <person name="Li L."/>
            <person name="Wang X."/>
            <person name="Hu Z."/>
            <person name="Wang H."/>
            <person name="Luo H."/>
        </authorList>
    </citation>
    <scope>NUCLEOTIDE SEQUENCE [LARGE SCALE GENOMIC DNA]</scope>
    <source>
        <strain evidence="5 6">TR60-84</strain>
    </source>
</reference>
<keyword evidence="6" id="KW-1185">Reference proteome</keyword>
<dbReference type="AlphaFoldDB" id="A0AAE3B7C6"/>
<dbReference type="Pfam" id="PF00072">
    <property type="entry name" value="Response_reg"/>
    <property type="match status" value="1"/>
</dbReference>
<protein>
    <submittedName>
        <fullName evidence="5">Response regulator</fullName>
    </submittedName>
</protein>
<accession>A0AAE3B7C6</accession>
<comment type="caution">
    <text evidence="5">The sequence shown here is derived from an EMBL/GenBank/DDBJ whole genome shotgun (WGS) entry which is preliminary data.</text>
</comment>
<dbReference type="PANTHER" id="PTHR44591:SF3">
    <property type="entry name" value="RESPONSE REGULATORY DOMAIN-CONTAINING PROTEIN"/>
    <property type="match status" value="1"/>
</dbReference>
<dbReference type="CDD" id="cd00156">
    <property type="entry name" value="REC"/>
    <property type="match status" value="1"/>
</dbReference>
<feature type="region of interest" description="Disordered" evidence="3">
    <location>
        <begin position="234"/>
        <end position="258"/>
    </location>
</feature>
<dbReference type="PROSITE" id="PS50110">
    <property type="entry name" value="RESPONSE_REGULATORY"/>
    <property type="match status" value="1"/>
</dbReference>
<name>A0AAE3B7C6_9RHOB</name>